<accession>A0A4Y2W9D0</accession>
<dbReference type="Proteomes" id="UP000499080">
    <property type="component" value="Unassembled WGS sequence"/>
</dbReference>
<evidence type="ECO:0000313" key="3">
    <source>
        <dbReference type="Proteomes" id="UP000499080"/>
    </source>
</evidence>
<evidence type="ECO:0000313" key="2">
    <source>
        <dbReference type="EMBL" id="GBO33759.1"/>
    </source>
</evidence>
<sequence>MKESPVDTLGPHPDSVVTSKLVPLLLSENRKLQRYEPALVFPRPCSSPNTSGRAILTKAPDPRSDKPQISSAVRVTSRHGNLLFPMSLGVL</sequence>
<dbReference type="AlphaFoldDB" id="A0A4Y2W9D0"/>
<gene>
    <name evidence="2" type="ORF">AVEN_132057_1</name>
</gene>
<evidence type="ECO:0000256" key="1">
    <source>
        <dbReference type="SAM" id="MobiDB-lite"/>
    </source>
</evidence>
<feature type="region of interest" description="Disordered" evidence="1">
    <location>
        <begin position="43"/>
        <end position="68"/>
    </location>
</feature>
<dbReference type="EMBL" id="BGPR01057430">
    <property type="protein sequence ID" value="GBO33759.1"/>
    <property type="molecule type" value="Genomic_DNA"/>
</dbReference>
<reference evidence="2 3" key="1">
    <citation type="journal article" date="2019" name="Sci. Rep.">
        <title>Orb-weaving spider Araneus ventricosus genome elucidates the spidroin gene catalogue.</title>
        <authorList>
            <person name="Kono N."/>
            <person name="Nakamura H."/>
            <person name="Ohtoshi R."/>
            <person name="Moran D.A.P."/>
            <person name="Shinohara A."/>
            <person name="Yoshida Y."/>
            <person name="Fujiwara M."/>
            <person name="Mori M."/>
            <person name="Tomita M."/>
            <person name="Arakawa K."/>
        </authorList>
    </citation>
    <scope>NUCLEOTIDE SEQUENCE [LARGE SCALE GENOMIC DNA]</scope>
</reference>
<comment type="caution">
    <text evidence="2">The sequence shown here is derived from an EMBL/GenBank/DDBJ whole genome shotgun (WGS) entry which is preliminary data.</text>
</comment>
<keyword evidence="3" id="KW-1185">Reference proteome</keyword>
<name>A0A4Y2W9D0_ARAVE</name>
<protein>
    <submittedName>
        <fullName evidence="2">Uncharacterized protein</fullName>
    </submittedName>
</protein>
<organism evidence="2 3">
    <name type="scientific">Araneus ventricosus</name>
    <name type="common">Orbweaver spider</name>
    <name type="synonym">Epeira ventricosa</name>
    <dbReference type="NCBI Taxonomy" id="182803"/>
    <lineage>
        <taxon>Eukaryota</taxon>
        <taxon>Metazoa</taxon>
        <taxon>Ecdysozoa</taxon>
        <taxon>Arthropoda</taxon>
        <taxon>Chelicerata</taxon>
        <taxon>Arachnida</taxon>
        <taxon>Araneae</taxon>
        <taxon>Araneomorphae</taxon>
        <taxon>Entelegynae</taxon>
        <taxon>Araneoidea</taxon>
        <taxon>Araneidae</taxon>
        <taxon>Araneus</taxon>
    </lineage>
</organism>
<proteinExistence type="predicted"/>